<dbReference type="InterPro" id="IPR014729">
    <property type="entry name" value="Rossmann-like_a/b/a_fold"/>
</dbReference>
<dbReference type="EMBL" id="UINC01130371">
    <property type="protein sequence ID" value="SVD11397.1"/>
    <property type="molecule type" value="Genomic_DNA"/>
</dbReference>
<feature type="non-terminal residue" evidence="9">
    <location>
        <position position="252"/>
    </location>
</feature>
<evidence type="ECO:0000256" key="2">
    <source>
        <dbReference type="ARBA" id="ARBA00022741"/>
    </source>
</evidence>
<evidence type="ECO:0000259" key="8">
    <source>
        <dbReference type="Pfam" id="PF09334"/>
    </source>
</evidence>
<evidence type="ECO:0000256" key="4">
    <source>
        <dbReference type="ARBA" id="ARBA00022917"/>
    </source>
</evidence>
<dbReference type="GO" id="GO:0004825">
    <property type="term" value="F:methionine-tRNA ligase activity"/>
    <property type="evidence" value="ECO:0007669"/>
    <property type="project" value="UniProtKB-EC"/>
</dbReference>
<dbReference type="Gene3D" id="2.20.28.20">
    <property type="entry name" value="Methionyl-tRNA synthetase, Zn-domain"/>
    <property type="match status" value="1"/>
</dbReference>
<dbReference type="GO" id="GO:0006431">
    <property type="term" value="P:methionyl-tRNA aminoacylation"/>
    <property type="evidence" value="ECO:0007669"/>
    <property type="project" value="InterPro"/>
</dbReference>
<keyword evidence="5" id="KW-0030">Aminoacyl-tRNA synthetase</keyword>
<protein>
    <recommendedName>
        <fullName evidence="6">Methionyl-tRNA synthetase</fullName>
    </recommendedName>
</protein>
<sequence>MTSAPRKILATSALPYANGPIHLGHLVEYIQTDIWTRFQRLKGHEAYYVCAEDTHGTPIMLKAREEGVTPEALIERIGAQHRRDFADFNIVFDNYYTTHSEENRYFSEFIFGQLKAKGHIEERTITQAYDPVEEMFLPDRFIRGTCPRCSAEDQNGDNCEVCGATYAPTDLSDAVSVISGATPVSRDSEHFFVRLSDFEPMLREWTGSGRLQPEVVNKLNEWFDIGLLDWDISRDAPYFGFEIPGAPGKYFY</sequence>
<name>A0A382SQC3_9ZZZZ</name>
<dbReference type="PRINTS" id="PR01041">
    <property type="entry name" value="TRNASYNTHMET"/>
</dbReference>
<dbReference type="GO" id="GO:0005524">
    <property type="term" value="F:ATP binding"/>
    <property type="evidence" value="ECO:0007669"/>
    <property type="project" value="UniProtKB-KW"/>
</dbReference>
<evidence type="ECO:0000313" key="9">
    <source>
        <dbReference type="EMBL" id="SVD11397.1"/>
    </source>
</evidence>
<comment type="catalytic activity">
    <reaction evidence="7">
        <text>tRNA(Met) + L-methionine + ATP = L-methionyl-tRNA(Met) + AMP + diphosphate</text>
        <dbReference type="Rhea" id="RHEA:13481"/>
        <dbReference type="Rhea" id="RHEA-COMP:9667"/>
        <dbReference type="Rhea" id="RHEA-COMP:9698"/>
        <dbReference type="ChEBI" id="CHEBI:30616"/>
        <dbReference type="ChEBI" id="CHEBI:33019"/>
        <dbReference type="ChEBI" id="CHEBI:57844"/>
        <dbReference type="ChEBI" id="CHEBI:78442"/>
        <dbReference type="ChEBI" id="CHEBI:78530"/>
        <dbReference type="ChEBI" id="CHEBI:456215"/>
        <dbReference type="EC" id="6.1.1.10"/>
    </reaction>
</comment>
<organism evidence="9">
    <name type="scientific">marine metagenome</name>
    <dbReference type="NCBI Taxonomy" id="408172"/>
    <lineage>
        <taxon>unclassified sequences</taxon>
        <taxon>metagenomes</taxon>
        <taxon>ecological metagenomes</taxon>
    </lineage>
</organism>
<dbReference type="InterPro" id="IPR033911">
    <property type="entry name" value="MetRS_core"/>
</dbReference>
<evidence type="ECO:0000256" key="7">
    <source>
        <dbReference type="ARBA" id="ARBA00047364"/>
    </source>
</evidence>
<proteinExistence type="predicted"/>
<dbReference type="Gene3D" id="3.40.50.620">
    <property type="entry name" value="HUPs"/>
    <property type="match status" value="1"/>
</dbReference>
<gene>
    <name evidence="9" type="ORF">METZ01_LOCUS364251</name>
</gene>
<dbReference type="PANTHER" id="PTHR45765">
    <property type="entry name" value="METHIONINE--TRNA LIGASE"/>
    <property type="match status" value="1"/>
</dbReference>
<reference evidence="9" key="1">
    <citation type="submission" date="2018-05" db="EMBL/GenBank/DDBJ databases">
        <authorList>
            <person name="Lanie J.A."/>
            <person name="Ng W.-L."/>
            <person name="Kazmierczak K.M."/>
            <person name="Andrzejewski T.M."/>
            <person name="Davidsen T.M."/>
            <person name="Wayne K.J."/>
            <person name="Tettelin H."/>
            <person name="Glass J.I."/>
            <person name="Rusch D."/>
            <person name="Podicherti R."/>
            <person name="Tsui H.-C.T."/>
            <person name="Winkler M.E."/>
        </authorList>
    </citation>
    <scope>NUCLEOTIDE SEQUENCE</scope>
</reference>
<dbReference type="GO" id="GO:0005829">
    <property type="term" value="C:cytosol"/>
    <property type="evidence" value="ECO:0007669"/>
    <property type="project" value="TreeGrafter"/>
</dbReference>
<dbReference type="Pfam" id="PF09334">
    <property type="entry name" value="tRNA-synt_1g"/>
    <property type="match status" value="1"/>
</dbReference>
<evidence type="ECO:0000256" key="1">
    <source>
        <dbReference type="ARBA" id="ARBA00022598"/>
    </source>
</evidence>
<dbReference type="PANTHER" id="PTHR45765:SF1">
    <property type="entry name" value="METHIONINE--TRNA LIGASE, CYTOPLASMIC"/>
    <property type="match status" value="1"/>
</dbReference>
<dbReference type="InterPro" id="IPR001412">
    <property type="entry name" value="aa-tRNA-synth_I_CS"/>
</dbReference>
<evidence type="ECO:0000256" key="5">
    <source>
        <dbReference type="ARBA" id="ARBA00023146"/>
    </source>
</evidence>
<dbReference type="InterPro" id="IPR029038">
    <property type="entry name" value="MetRS_Zn"/>
</dbReference>
<dbReference type="SUPFAM" id="SSF52374">
    <property type="entry name" value="Nucleotidylyl transferase"/>
    <property type="match status" value="1"/>
</dbReference>
<keyword evidence="3" id="KW-0067">ATP-binding</keyword>
<dbReference type="PROSITE" id="PS00178">
    <property type="entry name" value="AA_TRNA_LIGASE_I"/>
    <property type="match status" value="1"/>
</dbReference>
<keyword evidence="4" id="KW-0648">Protein biosynthesis</keyword>
<dbReference type="InterPro" id="IPR023458">
    <property type="entry name" value="Met-tRNA_ligase_1"/>
</dbReference>
<keyword evidence="2" id="KW-0547">Nucleotide-binding</keyword>
<dbReference type="InterPro" id="IPR015413">
    <property type="entry name" value="Methionyl/Leucyl_tRNA_Synth"/>
</dbReference>
<dbReference type="AlphaFoldDB" id="A0A382SQC3"/>
<dbReference type="SUPFAM" id="SSF57770">
    <property type="entry name" value="Methionyl-tRNA synthetase (MetRS), Zn-domain"/>
    <property type="match status" value="1"/>
</dbReference>
<evidence type="ECO:0000256" key="3">
    <source>
        <dbReference type="ARBA" id="ARBA00022840"/>
    </source>
</evidence>
<evidence type="ECO:0000256" key="6">
    <source>
        <dbReference type="ARBA" id="ARBA00030904"/>
    </source>
</evidence>
<accession>A0A382SQC3</accession>
<keyword evidence="1" id="KW-0436">Ligase</keyword>
<feature type="domain" description="Methionyl/Leucyl tRNA synthetase" evidence="8">
    <location>
        <begin position="9"/>
        <end position="252"/>
    </location>
</feature>